<dbReference type="EMBL" id="JASNRB020000019">
    <property type="protein sequence ID" value="MFJ1471165.1"/>
    <property type="molecule type" value="Genomic_DNA"/>
</dbReference>
<reference evidence="1" key="1">
    <citation type="submission" date="2024-11" db="EMBL/GenBank/DDBJ databases">
        <title>Description of Massilia orientalis sp. nov., isolated from rhizosphere soil of Ageratina adenophora.</title>
        <authorList>
            <person name="Wang Y."/>
        </authorList>
    </citation>
    <scope>NUCLEOTIDE SEQUENCE</scope>
    <source>
        <strain evidence="1">YIM B02787</strain>
    </source>
</reference>
<keyword evidence="2" id="KW-1185">Reference proteome</keyword>
<evidence type="ECO:0000313" key="1">
    <source>
        <dbReference type="EMBL" id="MFJ1471165.1"/>
    </source>
</evidence>
<evidence type="ECO:0000313" key="2">
    <source>
        <dbReference type="Proteomes" id="UP001168096"/>
    </source>
</evidence>
<comment type="caution">
    <text evidence="1">The sequence shown here is derived from an EMBL/GenBank/DDBJ whole genome shotgun (WGS) entry which is preliminary data.</text>
</comment>
<gene>
    <name evidence="1" type="ORF">QPK29_025885</name>
</gene>
<sequence length="144" mass="15368">MADPKKANGTGEGAVSNVSGGQAKTAFQIDQQANHTTIPVPVANADQTEADAKAKRSRSTSTGAQIAKLLAFLREGPQTTHFLRTQGISHPGGRVNDLRKRGCEILTQRVGTTDSDGFQHVNVAQYVMLKEAPQQSSVNQQEAK</sequence>
<organism evidence="1 2">
    <name type="scientific">Massilia orientalis</name>
    <dbReference type="NCBI Taxonomy" id="3050128"/>
    <lineage>
        <taxon>Bacteria</taxon>
        <taxon>Pseudomonadati</taxon>
        <taxon>Pseudomonadota</taxon>
        <taxon>Betaproteobacteria</taxon>
        <taxon>Burkholderiales</taxon>
        <taxon>Oxalobacteraceae</taxon>
        <taxon>Telluria group</taxon>
        <taxon>Massilia</taxon>
    </lineage>
</organism>
<accession>A0ACC7MI23</accession>
<dbReference type="Proteomes" id="UP001168096">
    <property type="component" value="Unassembled WGS sequence"/>
</dbReference>
<protein>
    <submittedName>
        <fullName evidence="1">Helix-turn-helix domain-containing protein</fullName>
    </submittedName>
</protein>
<name>A0ACC7MI23_9BURK</name>
<proteinExistence type="predicted"/>